<proteinExistence type="predicted"/>
<dbReference type="EMBL" id="CP157974">
    <property type="protein sequence ID" value="XBT79718.1"/>
    <property type="molecule type" value="Genomic_DNA"/>
</dbReference>
<protein>
    <submittedName>
        <fullName evidence="1">Uncharacterized protein</fullName>
    </submittedName>
</protein>
<accession>A0AAU7QUF2</accession>
<organism evidence="1">
    <name type="scientific">Micromonospora sp. HUAS YX12</name>
    <dbReference type="NCBI Taxonomy" id="3156396"/>
    <lineage>
        <taxon>Bacteria</taxon>
        <taxon>Bacillati</taxon>
        <taxon>Actinomycetota</taxon>
        <taxon>Actinomycetes</taxon>
        <taxon>Micromonosporales</taxon>
        <taxon>Micromonosporaceae</taxon>
        <taxon>Micromonospora</taxon>
    </lineage>
</organism>
<sequence length="95" mass="10969">MNNVLKALMADSEEERQKYLDRETLLYAVQRQITCQRTGVVLDVDRAVMVTTILGDKRGAWVLDGEAWDRMEEWTKQKAEEIGATLEVIDGRKLR</sequence>
<reference evidence="1" key="1">
    <citation type="submission" date="2024-06" db="EMBL/GenBank/DDBJ databases">
        <title>Micromonospora sp. strain HUAS YX12 genome sequences.</title>
        <authorList>
            <person name="Mo P."/>
        </authorList>
    </citation>
    <scope>NUCLEOTIDE SEQUENCE</scope>
    <source>
        <strain evidence="1">HUAS YX12</strain>
    </source>
</reference>
<gene>
    <name evidence="1" type="ORF">ABIH81_18835</name>
</gene>
<dbReference type="RefSeq" id="WP_349876198.1">
    <property type="nucleotide sequence ID" value="NZ_CP157974.1"/>
</dbReference>
<evidence type="ECO:0000313" key="1">
    <source>
        <dbReference type="EMBL" id="XBT79718.1"/>
    </source>
</evidence>
<dbReference type="AlphaFoldDB" id="A0AAU7QUF2"/>
<name>A0AAU7QUF2_9ACTN</name>